<dbReference type="AlphaFoldDB" id="A0A8H3YXA1"/>
<feature type="chain" id="PRO_5034780270" description="Secreted protein" evidence="1">
    <location>
        <begin position="19"/>
        <end position="97"/>
    </location>
</feature>
<accession>A0A8H3YXA1</accession>
<evidence type="ECO:0000313" key="2">
    <source>
        <dbReference type="EMBL" id="KAE9972371.1"/>
    </source>
</evidence>
<keyword evidence="1" id="KW-0732">Signal</keyword>
<name>A0A8H3YXA1_VENIN</name>
<protein>
    <recommendedName>
        <fullName evidence="4">Secreted protein</fullName>
    </recommendedName>
</protein>
<dbReference type="Proteomes" id="UP000447873">
    <property type="component" value="Unassembled WGS sequence"/>
</dbReference>
<sequence length="97" mass="10630">MHLQTLLPAILFAQSSFAYYCCFEIGNLGSDKHYNKVMLSGGVESWYPQTNCGVAVVKNGDGCAAWTSRIFFGSCIGLVPIGKRGVVPWDRCRNLPP</sequence>
<evidence type="ECO:0000256" key="1">
    <source>
        <dbReference type="SAM" id="SignalP"/>
    </source>
</evidence>
<feature type="signal peptide" evidence="1">
    <location>
        <begin position="1"/>
        <end position="18"/>
    </location>
</feature>
<comment type="caution">
    <text evidence="2">The sequence shown here is derived from an EMBL/GenBank/DDBJ whole genome shotgun (WGS) entry which is preliminary data.</text>
</comment>
<gene>
    <name evidence="2" type="ORF">EG328_005063</name>
</gene>
<reference evidence="2 3" key="1">
    <citation type="submission" date="2018-12" db="EMBL/GenBank/DDBJ databases">
        <title>Venturia inaequalis Genome Resource.</title>
        <authorList>
            <person name="Lichtner F.J."/>
        </authorList>
    </citation>
    <scope>NUCLEOTIDE SEQUENCE [LARGE SCALE GENOMIC DNA]</scope>
    <source>
        <strain evidence="2 3">120213</strain>
    </source>
</reference>
<evidence type="ECO:0008006" key="4">
    <source>
        <dbReference type="Google" id="ProtNLM"/>
    </source>
</evidence>
<evidence type="ECO:0000313" key="3">
    <source>
        <dbReference type="Proteomes" id="UP000447873"/>
    </source>
</evidence>
<organism evidence="2 3">
    <name type="scientific">Venturia inaequalis</name>
    <name type="common">Apple scab fungus</name>
    <dbReference type="NCBI Taxonomy" id="5025"/>
    <lineage>
        <taxon>Eukaryota</taxon>
        <taxon>Fungi</taxon>
        <taxon>Dikarya</taxon>
        <taxon>Ascomycota</taxon>
        <taxon>Pezizomycotina</taxon>
        <taxon>Dothideomycetes</taxon>
        <taxon>Pleosporomycetidae</taxon>
        <taxon>Venturiales</taxon>
        <taxon>Venturiaceae</taxon>
        <taxon>Venturia</taxon>
    </lineage>
</organism>
<proteinExistence type="predicted"/>
<dbReference type="EMBL" id="WNWS01000271">
    <property type="protein sequence ID" value="KAE9972371.1"/>
    <property type="molecule type" value="Genomic_DNA"/>
</dbReference>